<evidence type="ECO:0000313" key="1">
    <source>
        <dbReference type="EMBL" id="THV12292.1"/>
    </source>
</evidence>
<name>A0ABY2QST2_9HYPH</name>
<gene>
    <name evidence="1" type="ORF">E9677_15980</name>
</gene>
<proteinExistence type="predicted"/>
<dbReference type="EMBL" id="STGT01000004">
    <property type="protein sequence ID" value="THV12292.1"/>
    <property type="molecule type" value="Genomic_DNA"/>
</dbReference>
<protein>
    <submittedName>
        <fullName evidence="1">Uncharacterized protein</fullName>
    </submittedName>
</protein>
<dbReference type="Proteomes" id="UP000309667">
    <property type="component" value="Unassembled WGS sequence"/>
</dbReference>
<sequence length="79" mass="8372">MTSQPDARQAAVASRMVIDPAVHIETVSAELLTMGLTIDSRLDAIRTLVVAGDVEIAAAAAKIRGVKSIEREGTVRTQQ</sequence>
<evidence type="ECO:0000313" key="2">
    <source>
        <dbReference type="Proteomes" id="UP000309667"/>
    </source>
</evidence>
<comment type="caution">
    <text evidence="1">The sequence shown here is derived from an EMBL/GenBank/DDBJ whole genome shotgun (WGS) entry which is preliminary data.</text>
</comment>
<dbReference type="RefSeq" id="WP_136559091.1">
    <property type="nucleotide sequence ID" value="NZ_STGT01000004.1"/>
</dbReference>
<keyword evidence="2" id="KW-1185">Reference proteome</keyword>
<organism evidence="1 2">
    <name type="scientific">Rhizobium rhizophilum</name>
    <dbReference type="NCBI Taxonomy" id="1850373"/>
    <lineage>
        <taxon>Bacteria</taxon>
        <taxon>Pseudomonadati</taxon>
        <taxon>Pseudomonadota</taxon>
        <taxon>Alphaproteobacteria</taxon>
        <taxon>Hyphomicrobiales</taxon>
        <taxon>Rhizobiaceae</taxon>
        <taxon>Rhizobium/Agrobacterium group</taxon>
        <taxon>Rhizobium</taxon>
    </lineage>
</organism>
<reference evidence="1 2" key="1">
    <citation type="submission" date="2019-04" db="EMBL/GenBank/DDBJ databases">
        <title>Genome sequence of strain 7209-2.</title>
        <authorList>
            <person name="Gao J."/>
            <person name="Sun J."/>
        </authorList>
    </citation>
    <scope>NUCLEOTIDE SEQUENCE [LARGE SCALE GENOMIC DNA]</scope>
    <source>
        <strain evidence="1 2">7209-2</strain>
    </source>
</reference>
<accession>A0ABY2QST2</accession>